<dbReference type="InterPro" id="IPR013517">
    <property type="entry name" value="FG-GAP"/>
</dbReference>
<evidence type="ECO:0000256" key="1">
    <source>
        <dbReference type="ARBA" id="ARBA00022729"/>
    </source>
</evidence>
<evidence type="ECO:0000313" key="2">
    <source>
        <dbReference type="EMBL" id="MBC3792449.1"/>
    </source>
</evidence>
<keyword evidence="1" id="KW-0732">Signal</keyword>
<dbReference type="InterPro" id="IPR028994">
    <property type="entry name" value="Integrin_alpha_N"/>
</dbReference>
<proteinExistence type="predicted"/>
<sequence>MDITGDGKPDLFIGGRTTPFEYGNSPRSYLLMNDGTGRFTDMTARRAPELPNIGMVKSAEWVDFDHDHDPDLLVAMEWDGICLLENQNGQFTKRILTDQKGWWNMVLPQDFDKDGDVDILVGNLGRNSRLQATPEEPVRLYVGDFDKNEKIDQVLSYYLGHEEVLFANKAETEKQFPFIKKKFIYARDFVSASIKDLIGADNLANARTLEANTFDNLVLVNDGTGHFSARPLPFMAQLAPYYAATVIDANGDALPDVLLGGNFYGCNIQMGRYDADHGMVLVNKGNCRFEPVPLDGLPISGQVKRMTKVHVNGKTDVILVRNNEPLLVLQQLTKAP</sequence>
<dbReference type="PANTHER" id="PTHR46580:SF2">
    <property type="entry name" value="MAM DOMAIN-CONTAINING PROTEIN"/>
    <property type="match status" value="1"/>
</dbReference>
<organism evidence="2 3">
    <name type="scientific">Spirosoma utsteinense</name>
    <dbReference type="NCBI Taxonomy" id="2585773"/>
    <lineage>
        <taxon>Bacteria</taxon>
        <taxon>Pseudomonadati</taxon>
        <taxon>Bacteroidota</taxon>
        <taxon>Cytophagia</taxon>
        <taxon>Cytophagales</taxon>
        <taxon>Cytophagaceae</taxon>
        <taxon>Spirosoma</taxon>
    </lineage>
</organism>
<dbReference type="EMBL" id="VFIA01000016">
    <property type="protein sequence ID" value="MBC3792449.1"/>
    <property type="molecule type" value="Genomic_DNA"/>
</dbReference>
<name>A0ABR6W790_9BACT</name>
<accession>A0ABR6W790</accession>
<gene>
    <name evidence="2" type="ORF">FH603_2962</name>
</gene>
<dbReference type="RefSeq" id="WP_186738221.1">
    <property type="nucleotide sequence ID" value="NZ_VFIA01000016.1"/>
</dbReference>
<reference evidence="2 3" key="1">
    <citation type="submission" date="2019-06" db="EMBL/GenBank/DDBJ databases">
        <title>Spirosoma utsteinense sp. nov. isolated from Antarctic ice-free soils.</title>
        <authorList>
            <person name="Tahon G."/>
        </authorList>
    </citation>
    <scope>NUCLEOTIDE SEQUENCE [LARGE SCALE GENOMIC DNA]</scope>
    <source>
        <strain evidence="2 3">LMG 31447</strain>
    </source>
</reference>
<evidence type="ECO:0008006" key="4">
    <source>
        <dbReference type="Google" id="ProtNLM"/>
    </source>
</evidence>
<evidence type="ECO:0000313" key="3">
    <source>
        <dbReference type="Proteomes" id="UP000700732"/>
    </source>
</evidence>
<comment type="caution">
    <text evidence="2">The sequence shown here is derived from an EMBL/GenBank/DDBJ whole genome shotgun (WGS) entry which is preliminary data.</text>
</comment>
<dbReference type="SUPFAM" id="SSF69318">
    <property type="entry name" value="Integrin alpha N-terminal domain"/>
    <property type="match status" value="2"/>
</dbReference>
<dbReference type="PANTHER" id="PTHR46580">
    <property type="entry name" value="SENSOR KINASE-RELATED"/>
    <property type="match status" value="1"/>
</dbReference>
<protein>
    <recommendedName>
        <fullName evidence="4">VCBS repeat-containing protein</fullName>
    </recommendedName>
</protein>
<dbReference type="Pfam" id="PF13517">
    <property type="entry name" value="FG-GAP_3"/>
    <property type="match status" value="1"/>
</dbReference>
<dbReference type="Gene3D" id="2.130.10.130">
    <property type="entry name" value="Integrin alpha, N-terminal"/>
    <property type="match status" value="1"/>
</dbReference>
<dbReference type="Proteomes" id="UP000700732">
    <property type="component" value="Unassembled WGS sequence"/>
</dbReference>
<keyword evidence="3" id="KW-1185">Reference proteome</keyword>